<proteinExistence type="predicted"/>
<feature type="region of interest" description="Disordered" evidence="1">
    <location>
        <begin position="166"/>
        <end position="191"/>
    </location>
</feature>
<evidence type="ECO:0000313" key="3">
    <source>
        <dbReference type="Proteomes" id="UP001305779"/>
    </source>
</evidence>
<protein>
    <submittedName>
        <fullName evidence="2">Uncharacterized protein</fullName>
    </submittedName>
</protein>
<gene>
    <name evidence="2" type="ORF">PRZ48_008749</name>
</gene>
<dbReference type="Proteomes" id="UP001305779">
    <property type="component" value="Unassembled WGS sequence"/>
</dbReference>
<dbReference type="EMBL" id="JAXOVC010000006">
    <property type="protein sequence ID" value="KAK4500560.1"/>
    <property type="molecule type" value="Genomic_DNA"/>
</dbReference>
<reference evidence="2 3" key="1">
    <citation type="journal article" date="2023" name="G3 (Bethesda)">
        <title>A chromosome-level genome assembly of Zasmidium syzygii isolated from banana leaves.</title>
        <authorList>
            <person name="van Westerhoven A.C."/>
            <person name="Mehrabi R."/>
            <person name="Talebi R."/>
            <person name="Steentjes M.B.F."/>
            <person name="Corcolon B."/>
            <person name="Chong P.A."/>
            <person name="Kema G.H.J."/>
            <person name="Seidl M.F."/>
        </authorList>
    </citation>
    <scope>NUCLEOTIDE SEQUENCE [LARGE SCALE GENOMIC DNA]</scope>
    <source>
        <strain evidence="2 3">P124</strain>
    </source>
</reference>
<keyword evidence="3" id="KW-1185">Reference proteome</keyword>
<accession>A0ABR0EH01</accession>
<comment type="caution">
    <text evidence="2">The sequence shown here is derived from an EMBL/GenBank/DDBJ whole genome shotgun (WGS) entry which is preliminary data.</text>
</comment>
<feature type="compositionally biased region" description="Acidic residues" evidence="1">
    <location>
        <begin position="181"/>
        <end position="191"/>
    </location>
</feature>
<organism evidence="2 3">
    <name type="scientific">Zasmidium cellare</name>
    <name type="common">Wine cellar mold</name>
    <name type="synonym">Racodium cellare</name>
    <dbReference type="NCBI Taxonomy" id="395010"/>
    <lineage>
        <taxon>Eukaryota</taxon>
        <taxon>Fungi</taxon>
        <taxon>Dikarya</taxon>
        <taxon>Ascomycota</taxon>
        <taxon>Pezizomycotina</taxon>
        <taxon>Dothideomycetes</taxon>
        <taxon>Dothideomycetidae</taxon>
        <taxon>Mycosphaerellales</taxon>
        <taxon>Mycosphaerellaceae</taxon>
        <taxon>Zasmidium</taxon>
    </lineage>
</organism>
<sequence>MFLVWAHYKVLLNPDPILCEGERLITGLPHDFVYDTIRDFYLMCLYLFARTFDIRALENDIMTQLILQHFLDDTVVDAGCVSAVDRWMDRTKNHFVEFATAQMAHLSWNNRRLRPEDDYDRTEFYILIKLFKKDEDYVKARLKGEVPYIPAENVCDFHRHRAGEQEECREKQRHLGLPVPPEDEEEDSEDE</sequence>
<evidence type="ECO:0000256" key="1">
    <source>
        <dbReference type="SAM" id="MobiDB-lite"/>
    </source>
</evidence>
<name>A0ABR0EH01_ZASCE</name>
<evidence type="ECO:0000313" key="2">
    <source>
        <dbReference type="EMBL" id="KAK4500560.1"/>
    </source>
</evidence>